<reference evidence="3 4" key="1">
    <citation type="submission" date="2019-02" db="EMBL/GenBank/DDBJ databases">
        <title>Deep-cultivation of Planctomycetes and their phenomic and genomic characterization uncovers novel biology.</title>
        <authorList>
            <person name="Wiegand S."/>
            <person name="Jogler M."/>
            <person name="Boedeker C."/>
            <person name="Pinto D."/>
            <person name="Vollmers J."/>
            <person name="Rivas-Marin E."/>
            <person name="Kohn T."/>
            <person name="Peeters S.H."/>
            <person name="Heuer A."/>
            <person name="Rast P."/>
            <person name="Oberbeckmann S."/>
            <person name="Bunk B."/>
            <person name="Jeske O."/>
            <person name="Meyerdierks A."/>
            <person name="Storesund J.E."/>
            <person name="Kallscheuer N."/>
            <person name="Luecker S."/>
            <person name="Lage O.M."/>
            <person name="Pohl T."/>
            <person name="Merkel B.J."/>
            <person name="Hornburger P."/>
            <person name="Mueller R.-W."/>
            <person name="Bruemmer F."/>
            <person name="Labrenz M."/>
            <person name="Spormann A.M."/>
            <person name="Op den Camp H."/>
            <person name="Overmann J."/>
            <person name="Amann R."/>
            <person name="Jetten M.S.M."/>
            <person name="Mascher T."/>
            <person name="Medema M.H."/>
            <person name="Devos D.P."/>
            <person name="Kaster A.-K."/>
            <person name="Ovreas L."/>
            <person name="Rohde M."/>
            <person name="Galperin M.Y."/>
            <person name="Jogler C."/>
        </authorList>
    </citation>
    <scope>NUCLEOTIDE SEQUENCE [LARGE SCALE GENOMIC DNA]</scope>
    <source>
        <strain evidence="3 4">Mal52</strain>
    </source>
</reference>
<keyword evidence="1" id="KW-1133">Transmembrane helix</keyword>
<dbReference type="EMBL" id="CP036276">
    <property type="protein sequence ID" value="QDU43683.1"/>
    <property type="molecule type" value="Genomic_DNA"/>
</dbReference>
<gene>
    <name evidence="3" type="ORF">Mal52_21590</name>
</gene>
<accession>A0A517ZMG8</accession>
<keyword evidence="1" id="KW-0812">Transmembrane</keyword>
<feature type="signal peptide" evidence="2">
    <location>
        <begin position="1"/>
        <end position="27"/>
    </location>
</feature>
<dbReference type="RefSeq" id="WP_145375915.1">
    <property type="nucleotide sequence ID" value="NZ_CP036276.1"/>
</dbReference>
<dbReference type="KEGG" id="sdyn:Mal52_21590"/>
<evidence type="ECO:0000313" key="3">
    <source>
        <dbReference type="EMBL" id="QDU43683.1"/>
    </source>
</evidence>
<evidence type="ECO:0000256" key="2">
    <source>
        <dbReference type="SAM" id="SignalP"/>
    </source>
</evidence>
<proteinExistence type="predicted"/>
<keyword evidence="4" id="KW-1185">Reference proteome</keyword>
<name>A0A517ZMG8_9PLAN</name>
<feature type="transmembrane region" description="Helical" evidence="1">
    <location>
        <begin position="48"/>
        <end position="68"/>
    </location>
</feature>
<feature type="chain" id="PRO_5021870132" evidence="2">
    <location>
        <begin position="28"/>
        <end position="103"/>
    </location>
</feature>
<keyword evidence="1" id="KW-0472">Membrane</keyword>
<dbReference type="AlphaFoldDB" id="A0A517ZMG8"/>
<protein>
    <submittedName>
        <fullName evidence="3">Uncharacterized protein</fullName>
    </submittedName>
</protein>
<organism evidence="3 4">
    <name type="scientific">Symmachiella dynata</name>
    <dbReference type="NCBI Taxonomy" id="2527995"/>
    <lineage>
        <taxon>Bacteria</taxon>
        <taxon>Pseudomonadati</taxon>
        <taxon>Planctomycetota</taxon>
        <taxon>Planctomycetia</taxon>
        <taxon>Planctomycetales</taxon>
        <taxon>Planctomycetaceae</taxon>
        <taxon>Symmachiella</taxon>
    </lineage>
</organism>
<sequence precursor="true">MFRKLSFIGLFVLAALFAGPVVESAQACPNCKEGIKTDNQMPRAYQYSIIFMLTVPATIFTGFSYTFYRLSQQNAAKQQSLDPEVLAQYDERVITALKQNDQE</sequence>
<keyword evidence="2" id="KW-0732">Signal</keyword>
<evidence type="ECO:0000313" key="4">
    <source>
        <dbReference type="Proteomes" id="UP000319383"/>
    </source>
</evidence>
<dbReference type="Proteomes" id="UP000319383">
    <property type="component" value="Chromosome"/>
</dbReference>
<evidence type="ECO:0000256" key="1">
    <source>
        <dbReference type="SAM" id="Phobius"/>
    </source>
</evidence>